<proteinExistence type="predicted"/>
<sequence>LVILILAGIGVVWATVDKTQPWRPWSQIDGIPAGFADGVDNEGISSWNELADIPAGFADGVDNVGAGSLWDPCDGGICYDGGVSIVGPGIVLMHIGDVSNKFSLGETASTTGAVPIAEMYVEMIWDTSVCPDSYFYRLKVDMTAGSTGYTTTTLAESGCSFPNPFT</sequence>
<feature type="non-terminal residue" evidence="1">
    <location>
        <position position="1"/>
    </location>
</feature>
<comment type="caution">
    <text evidence="1">The sequence shown here is derived from an EMBL/GenBank/DDBJ whole genome shotgun (WGS) entry which is preliminary data.</text>
</comment>
<name>X1SE30_9ZZZZ</name>
<gene>
    <name evidence="1" type="ORF">S12H4_23906</name>
</gene>
<evidence type="ECO:0000313" key="1">
    <source>
        <dbReference type="EMBL" id="GAI73675.1"/>
    </source>
</evidence>
<protein>
    <submittedName>
        <fullName evidence="1">Uncharacterized protein</fullName>
    </submittedName>
</protein>
<dbReference type="EMBL" id="BARW01012813">
    <property type="protein sequence ID" value="GAI73675.1"/>
    <property type="molecule type" value="Genomic_DNA"/>
</dbReference>
<accession>X1SE30</accession>
<organism evidence="1">
    <name type="scientific">marine sediment metagenome</name>
    <dbReference type="NCBI Taxonomy" id="412755"/>
    <lineage>
        <taxon>unclassified sequences</taxon>
        <taxon>metagenomes</taxon>
        <taxon>ecological metagenomes</taxon>
    </lineage>
</organism>
<reference evidence="1" key="1">
    <citation type="journal article" date="2014" name="Front. Microbiol.">
        <title>High frequency of phylogenetically diverse reductive dehalogenase-homologous genes in deep subseafloor sedimentary metagenomes.</title>
        <authorList>
            <person name="Kawai M."/>
            <person name="Futagami T."/>
            <person name="Toyoda A."/>
            <person name="Takaki Y."/>
            <person name="Nishi S."/>
            <person name="Hori S."/>
            <person name="Arai W."/>
            <person name="Tsubouchi T."/>
            <person name="Morono Y."/>
            <person name="Uchiyama I."/>
            <person name="Ito T."/>
            <person name="Fujiyama A."/>
            <person name="Inagaki F."/>
            <person name="Takami H."/>
        </authorList>
    </citation>
    <scope>NUCLEOTIDE SEQUENCE</scope>
    <source>
        <strain evidence="1">Expedition CK06-06</strain>
    </source>
</reference>
<dbReference type="AlphaFoldDB" id="X1SE30"/>